<sequence length="154" mass="18112">MQVRNYEFSKDDIIVPIYQDNRRILSSDSEDDIVSSDYDTNENIIVNGVDDRVNIAELFLQRNTRVYGTIRANREFPPNLKNMILKEHETKFAGKGQVLLQLWQAKRDRLAPKRQNAIERTRPALRYEPSERLSQDLKKKTPISTNCKVYHYVN</sequence>
<evidence type="ECO:0000313" key="1">
    <source>
        <dbReference type="EMBL" id="KAF7397193.1"/>
    </source>
</evidence>
<keyword evidence="2" id="KW-1185">Reference proteome</keyword>
<protein>
    <submittedName>
        <fullName evidence="1">Uncharacterized protein</fullName>
    </submittedName>
</protein>
<accession>A0A834JYW9</accession>
<gene>
    <name evidence="1" type="ORF">H0235_016730</name>
</gene>
<dbReference type="EMBL" id="JACSDY010000020">
    <property type="protein sequence ID" value="KAF7397193.1"/>
    <property type="molecule type" value="Genomic_DNA"/>
</dbReference>
<dbReference type="Proteomes" id="UP000600918">
    <property type="component" value="Unassembled WGS sequence"/>
</dbReference>
<reference evidence="1" key="1">
    <citation type="journal article" date="2020" name="G3 (Bethesda)">
        <title>High-Quality Assemblies for Three Invasive Social Wasps from the &lt;i&gt;Vespula&lt;/i&gt; Genus.</title>
        <authorList>
            <person name="Harrop T.W.R."/>
            <person name="Guhlin J."/>
            <person name="McLaughlin G.M."/>
            <person name="Permina E."/>
            <person name="Stockwell P."/>
            <person name="Gilligan J."/>
            <person name="Le Lec M.F."/>
            <person name="Gruber M.A.M."/>
            <person name="Quinn O."/>
            <person name="Lovegrove M."/>
            <person name="Duncan E.J."/>
            <person name="Remnant E.J."/>
            <person name="Van Eeckhoven J."/>
            <person name="Graham B."/>
            <person name="Knapp R.A."/>
            <person name="Langford K.W."/>
            <person name="Kronenberg Z."/>
            <person name="Press M.O."/>
            <person name="Eacker S.M."/>
            <person name="Wilson-Rankin E.E."/>
            <person name="Purcell J."/>
            <person name="Lester P.J."/>
            <person name="Dearden P.K."/>
        </authorList>
    </citation>
    <scope>NUCLEOTIDE SEQUENCE</scope>
    <source>
        <strain evidence="1">Volc-1</strain>
    </source>
</reference>
<evidence type="ECO:0000313" key="2">
    <source>
        <dbReference type="Proteomes" id="UP000600918"/>
    </source>
</evidence>
<comment type="caution">
    <text evidence="1">The sequence shown here is derived from an EMBL/GenBank/DDBJ whole genome shotgun (WGS) entry which is preliminary data.</text>
</comment>
<organism evidence="1 2">
    <name type="scientific">Vespula pensylvanica</name>
    <name type="common">Western yellow jacket</name>
    <name type="synonym">Wasp</name>
    <dbReference type="NCBI Taxonomy" id="30213"/>
    <lineage>
        <taxon>Eukaryota</taxon>
        <taxon>Metazoa</taxon>
        <taxon>Ecdysozoa</taxon>
        <taxon>Arthropoda</taxon>
        <taxon>Hexapoda</taxon>
        <taxon>Insecta</taxon>
        <taxon>Pterygota</taxon>
        <taxon>Neoptera</taxon>
        <taxon>Endopterygota</taxon>
        <taxon>Hymenoptera</taxon>
        <taxon>Apocrita</taxon>
        <taxon>Aculeata</taxon>
        <taxon>Vespoidea</taxon>
        <taxon>Vespidae</taxon>
        <taxon>Vespinae</taxon>
        <taxon>Vespula</taxon>
    </lineage>
</organism>
<dbReference type="AlphaFoldDB" id="A0A834JYW9"/>
<proteinExistence type="predicted"/>
<name>A0A834JYW9_VESPE</name>